<dbReference type="GO" id="GO:0003724">
    <property type="term" value="F:RNA helicase activity"/>
    <property type="evidence" value="ECO:0007669"/>
    <property type="project" value="UniProtKB-EC"/>
</dbReference>
<dbReference type="PROSITE" id="PS51194">
    <property type="entry name" value="HELICASE_CTER"/>
    <property type="match status" value="1"/>
</dbReference>
<evidence type="ECO:0000259" key="8">
    <source>
        <dbReference type="PROSITE" id="PS51192"/>
    </source>
</evidence>
<dbReference type="GO" id="GO:0005524">
    <property type="term" value="F:ATP binding"/>
    <property type="evidence" value="ECO:0007669"/>
    <property type="project" value="UniProtKB-UniRule"/>
</dbReference>
<keyword evidence="5 7" id="KW-0694">RNA-binding</keyword>
<comment type="domain">
    <text evidence="7">The Q motif is unique to and characteristic of the DEAD box family of RNA helicases and controls ATP binding and hydrolysis.</text>
</comment>
<dbReference type="PROSITE" id="PS00039">
    <property type="entry name" value="DEAD_ATP_HELICASE"/>
    <property type="match status" value="1"/>
</dbReference>
<proteinExistence type="inferred from homology"/>
<dbReference type="InterPro" id="IPR027417">
    <property type="entry name" value="P-loop_NTPase"/>
</dbReference>
<dbReference type="InterPro" id="IPR011545">
    <property type="entry name" value="DEAD/DEAH_box_helicase_dom"/>
</dbReference>
<dbReference type="EMBL" id="JABFTP020000185">
    <property type="protein sequence ID" value="KAL3289004.1"/>
    <property type="molecule type" value="Genomic_DNA"/>
</dbReference>
<dbReference type="SMART" id="SM00487">
    <property type="entry name" value="DEXDc"/>
    <property type="match status" value="1"/>
</dbReference>
<evidence type="ECO:0000259" key="9">
    <source>
        <dbReference type="PROSITE" id="PS51194"/>
    </source>
</evidence>
<sequence>MDLFVVNRYEGDHEVTKEEEESKLDQLYKKIEKNKKRQRKKEVNKATTEAIAKTTLKRHIKREVKSQIVSVPENNIEEFIDGSIEVEQKADIVNEEHKNDRRKRKNGLPESVEGFTVLGAENAIKKKKVKRVLPKWLAEPIIISTNLSELKKKVSSVKQLDKDLRRKLKSNGVEYLFPVQAEVIPWLLTACDHSTILFPRDVCVSAPTGSGKTLAFVLPIIQALRRHFVKKIRALVLLPTQDLALQVFKTFKTYCEGTNMDVCFATGKNSFAVEQKLLISENEAFGSLSKVDILVCTAGRLVDHLKHTKGFDLSELEFLVIDEADRVLDNVQHDWLYHLEEHLDQEDPGQHKMRMVNLINLRKKRPPQKLLFSATLSQDPEKLEKLSLFQPILFTSVVEDDSPNGNQDNHEVTDTFIGKFTTPKELSEKYVVCSLDIKPLVLYKYIKIEKLTKSLVFTNSINEAHRLCILFRALFKDKLKIEEMNSHLEAKNRKELIAAFSKGNIDLLICTDALARGIDLPNVQYVISYSAPKHLKTYIHRAGRTARAGVLGTAVTFLHSSQVLRFKSLLEQAGKNNVEQVEVPTDDLESLGKTYKQALDELKRAVHKEEVDDLKKIKRTKQIKSGNFKRKRTKSNDST</sequence>
<comment type="catalytic activity">
    <reaction evidence="7">
        <text>ATP + H2O = ADP + phosphate + H(+)</text>
        <dbReference type="Rhea" id="RHEA:13065"/>
        <dbReference type="ChEBI" id="CHEBI:15377"/>
        <dbReference type="ChEBI" id="CHEBI:15378"/>
        <dbReference type="ChEBI" id="CHEBI:30616"/>
        <dbReference type="ChEBI" id="CHEBI:43474"/>
        <dbReference type="ChEBI" id="CHEBI:456216"/>
        <dbReference type="EC" id="3.6.4.13"/>
    </reaction>
</comment>
<gene>
    <name evidence="10" type="ORF">HHI36_003447</name>
</gene>
<dbReference type="Gene3D" id="3.40.50.300">
    <property type="entry name" value="P-loop containing nucleotide triphosphate hydrolases"/>
    <property type="match status" value="2"/>
</dbReference>
<dbReference type="AlphaFoldDB" id="A0ABD2PDN1"/>
<evidence type="ECO:0000313" key="10">
    <source>
        <dbReference type="EMBL" id="KAL3289004.1"/>
    </source>
</evidence>
<comment type="similarity">
    <text evidence="6">Belongs to the DEAD box helicase family.</text>
</comment>
<dbReference type="GO" id="GO:0003723">
    <property type="term" value="F:RNA binding"/>
    <property type="evidence" value="ECO:0007669"/>
    <property type="project" value="UniProtKB-UniRule"/>
</dbReference>
<dbReference type="PANTHER" id="PTHR24031">
    <property type="entry name" value="RNA HELICASE"/>
    <property type="match status" value="1"/>
</dbReference>
<dbReference type="GO" id="GO:0016787">
    <property type="term" value="F:hydrolase activity"/>
    <property type="evidence" value="ECO:0007669"/>
    <property type="project" value="UniProtKB-KW"/>
</dbReference>
<evidence type="ECO:0000313" key="11">
    <source>
        <dbReference type="Proteomes" id="UP001516400"/>
    </source>
</evidence>
<dbReference type="InterPro" id="IPR014001">
    <property type="entry name" value="Helicase_ATP-bd"/>
</dbReference>
<evidence type="ECO:0000256" key="2">
    <source>
        <dbReference type="ARBA" id="ARBA00022801"/>
    </source>
</evidence>
<keyword evidence="2 6" id="KW-0378">Hydrolase</keyword>
<evidence type="ECO:0000256" key="5">
    <source>
        <dbReference type="ARBA" id="ARBA00022884"/>
    </source>
</evidence>
<dbReference type="SUPFAM" id="SSF52540">
    <property type="entry name" value="P-loop containing nucleoside triphosphate hydrolases"/>
    <property type="match status" value="1"/>
</dbReference>
<dbReference type="InterPro" id="IPR000629">
    <property type="entry name" value="RNA-helicase_DEAD-box_CS"/>
</dbReference>
<accession>A0ABD2PDN1</accession>
<keyword evidence="4 6" id="KW-0067">ATP-binding</keyword>
<organism evidence="10 11">
    <name type="scientific">Cryptolaemus montrouzieri</name>
    <dbReference type="NCBI Taxonomy" id="559131"/>
    <lineage>
        <taxon>Eukaryota</taxon>
        <taxon>Metazoa</taxon>
        <taxon>Ecdysozoa</taxon>
        <taxon>Arthropoda</taxon>
        <taxon>Hexapoda</taxon>
        <taxon>Insecta</taxon>
        <taxon>Pterygota</taxon>
        <taxon>Neoptera</taxon>
        <taxon>Endopterygota</taxon>
        <taxon>Coleoptera</taxon>
        <taxon>Polyphaga</taxon>
        <taxon>Cucujiformia</taxon>
        <taxon>Coccinelloidea</taxon>
        <taxon>Coccinellidae</taxon>
        <taxon>Scymninae</taxon>
        <taxon>Scymnini</taxon>
        <taxon>Cryptolaemus</taxon>
    </lineage>
</organism>
<protein>
    <recommendedName>
        <fullName evidence="7">ATP-dependent RNA helicase</fullName>
        <ecNumber evidence="7">3.6.4.13</ecNumber>
    </recommendedName>
</protein>
<evidence type="ECO:0000256" key="4">
    <source>
        <dbReference type="ARBA" id="ARBA00022840"/>
    </source>
</evidence>
<dbReference type="PROSITE" id="PS51192">
    <property type="entry name" value="HELICASE_ATP_BIND_1"/>
    <property type="match status" value="1"/>
</dbReference>
<evidence type="ECO:0000256" key="6">
    <source>
        <dbReference type="RuleBase" id="RU000492"/>
    </source>
</evidence>
<dbReference type="Pfam" id="PF00271">
    <property type="entry name" value="Helicase_C"/>
    <property type="match status" value="1"/>
</dbReference>
<comment type="function">
    <text evidence="7">RNA helicase.</text>
</comment>
<feature type="domain" description="Helicase ATP-binding" evidence="8">
    <location>
        <begin position="193"/>
        <end position="394"/>
    </location>
</feature>
<comment type="caution">
    <text evidence="10">The sequence shown here is derived from an EMBL/GenBank/DDBJ whole genome shotgun (WGS) entry which is preliminary data.</text>
</comment>
<evidence type="ECO:0000256" key="7">
    <source>
        <dbReference type="RuleBase" id="RU365068"/>
    </source>
</evidence>
<dbReference type="Pfam" id="PF00270">
    <property type="entry name" value="DEAD"/>
    <property type="match status" value="1"/>
</dbReference>
<feature type="domain" description="Helicase C-terminal" evidence="9">
    <location>
        <begin position="440"/>
        <end position="589"/>
    </location>
</feature>
<keyword evidence="11" id="KW-1185">Reference proteome</keyword>
<evidence type="ECO:0000256" key="3">
    <source>
        <dbReference type="ARBA" id="ARBA00022806"/>
    </source>
</evidence>
<reference evidence="10 11" key="1">
    <citation type="journal article" date="2021" name="BMC Biol.">
        <title>Horizontally acquired antibacterial genes associated with adaptive radiation of ladybird beetles.</title>
        <authorList>
            <person name="Li H.S."/>
            <person name="Tang X.F."/>
            <person name="Huang Y.H."/>
            <person name="Xu Z.Y."/>
            <person name="Chen M.L."/>
            <person name="Du X.Y."/>
            <person name="Qiu B.Y."/>
            <person name="Chen P.T."/>
            <person name="Zhang W."/>
            <person name="Slipinski A."/>
            <person name="Escalona H.E."/>
            <person name="Waterhouse R.M."/>
            <person name="Zwick A."/>
            <person name="Pang H."/>
        </authorList>
    </citation>
    <scope>NUCLEOTIDE SEQUENCE [LARGE SCALE GENOMIC DNA]</scope>
    <source>
        <strain evidence="10">SYSU2018</strain>
    </source>
</reference>
<keyword evidence="3 6" id="KW-0347">Helicase</keyword>
<dbReference type="CDD" id="cd18787">
    <property type="entry name" value="SF2_C_DEAD"/>
    <property type="match status" value="1"/>
</dbReference>
<dbReference type="Proteomes" id="UP001516400">
    <property type="component" value="Unassembled WGS sequence"/>
</dbReference>
<dbReference type="EC" id="3.6.4.13" evidence="7"/>
<name>A0ABD2PDN1_9CUCU</name>
<dbReference type="CDD" id="cd17956">
    <property type="entry name" value="DEADc_DDX51"/>
    <property type="match status" value="1"/>
</dbReference>
<dbReference type="InterPro" id="IPR001650">
    <property type="entry name" value="Helicase_C-like"/>
</dbReference>
<dbReference type="SMART" id="SM00490">
    <property type="entry name" value="HELICc"/>
    <property type="match status" value="1"/>
</dbReference>
<evidence type="ECO:0000256" key="1">
    <source>
        <dbReference type="ARBA" id="ARBA00022741"/>
    </source>
</evidence>
<keyword evidence="1 6" id="KW-0547">Nucleotide-binding</keyword>